<accession>A0A645B046</accession>
<protein>
    <submittedName>
        <fullName evidence="1">Uncharacterized protein</fullName>
    </submittedName>
</protein>
<reference evidence="1" key="1">
    <citation type="submission" date="2019-08" db="EMBL/GenBank/DDBJ databases">
        <authorList>
            <person name="Kucharzyk K."/>
            <person name="Murdoch R.W."/>
            <person name="Higgins S."/>
            <person name="Loffler F."/>
        </authorList>
    </citation>
    <scope>NUCLEOTIDE SEQUENCE</scope>
</reference>
<dbReference type="AlphaFoldDB" id="A0A645B046"/>
<proteinExistence type="predicted"/>
<sequence>MTLLDFAYPVSEYDPAPGLIVDAGRHRKDILRAVGRPAGRHVSALYNHIVDVGRKVGSAVKLRTVFE</sequence>
<dbReference type="EMBL" id="VSSQ01016938">
    <property type="protein sequence ID" value="MPM58759.1"/>
    <property type="molecule type" value="Genomic_DNA"/>
</dbReference>
<comment type="caution">
    <text evidence="1">The sequence shown here is derived from an EMBL/GenBank/DDBJ whole genome shotgun (WGS) entry which is preliminary data.</text>
</comment>
<gene>
    <name evidence="1" type="ORF">SDC9_105592</name>
</gene>
<organism evidence="1">
    <name type="scientific">bioreactor metagenome</name>
    <dbReference type="NCBI Taxonomy" id="1076179"/>
    <lineage>
        <taxon>unclassified sequences</taxon>
        <taxon>metagenomes</taxon>
        <taxon>ecological metagenomes</taxon>
    </lineage>
</organism>
<evidence type="ECO:0000313" key="1">
    <source>
        <dbReference type="EMBL" id="MPM58759.1"/>
    </source>
</evidence>
<name>A0A645B046_9ZZZZ</name>